<evidence type="ECO:0000259" key="1">
    <source>
        <dbReference type="PROSITE" id="PS50181"/>
    </source>
</evidence>
<dbReference type="STRING" id="4565.A0A3B6CHK5"/>
<dbReference type="PANTHER" id="PTHR31672:SF13">
    <property type="entry name" value="F-BOX PROTEIN CPR30-LIKE"/>
    <property type="match status" value="1"/>
</dbReference>
<dbReference type="Gramene" id="TraesCS2B03G1388100.1">
    <property type="protein sequence ID" value="TraesCS2B03G1388100.1.CDS1"/>
    <property type="gene ID" value="TraesCS2B03G1388100"/>
</dbReference>
<dbReference type="Proteomes" id="UP000019116">
    <property type="component" value="Chromosome 2B"/>
</dbReference>
<evidence type="ECO:0000313" key="2">
    <source>
        <dbReference type="EnsemblPlants" id="TraesCS2B02G552900.1.cds1"/>
    </source>
</evidence>
<sequence>MAMDDAGRSELPTDVLVEILLRLPPICRRRVRLVCRLWRDVIDECTTEMQSRATALLWDTREAVAYVVGDLSKPSTTSYKELWRRDRAVPYMRPPSSLQLIGTCNGLLCLCDNKTAPGGAVTLVNPATDEVLPVPPLPCALSYFPPTGRYTSWENWHEAYSFGYHPTSSWVVSFDLESEEVTRVKGLPAQPGRPDHYHLTEVNGRLGIVVRSLSGTIKVWVMDKGRQKWSYRYNLTRYRVPRPHFVYGECILTLQECSICGHYRHKGMWSSSNNTVTVRVRHQAHGTLMAAIIAGWCRTFSYVKTIEPLSIYKLPIVNA</sequence>
<reference evidence="2" key="2">
    <citation type="submission" date="2018-10" db="UniProtKB">
        <authorList>
            <consortium name="EnsemblPlants"/>
        </authorList>
    </citation>
    <scope>IDENTIFICATION</scope>
</reference>
<name>A0A3B6CHK5_WHEAT</name>
<accession>A0A3B6CHK5</accession>
<dbReference type="InterPro" id="IPR050796">
    <property type="entry name" value="SCF_F-box_component"/>
</dbReference>
<dbReference type="AlphaFoldDB" id="A0A3B6CHK5"/>
<dbReference type="Gramene" id="TraesCS2B02G552900.1">
    <property type="protein sequence ID" value="TraesCS2B02G552900.1.cds1"/>
    <property type="gene ID" value="TraesCS2B02G552900"/>
</dbReference>
<reference evidence="2" key="1">
    <citation type="submission" date="2018-08" db="EMBL/GenBank/DDBJ databases">
        <authorList>
            <person name="Rossello M."/>
        </authorList>
    </citation>
    <scope>NUCLEOTIDE SEQUENCE [LARGE SCALE GENOMIC DNA]</scope>
    <source>
        <strain evidence="2">cv. Chinese Spring</strain>
    </source>
</reference>
<protein>
    <recommendedName>
        <fullName evidence="1">F-box domain-containing protein</fullName>
    </recommendedName>
</protein>
<dbReference type="Pfam" id="PF08268">
    <property type="entry name" value="FBA_3"/>
    <property type="match status" value="1"/>
</dbReference>
<dbReference type="InterPro" id="IPR036047">
    <property type="entry name" value="F-box-like_dom_sf"/>
</dbReference>
<dbReference type="SMART" id="SM00256">
    <property type="entry name" value="FBOX"/>
    <property type="match status" value="1"/>
</dbReference>
<dbReference type="Gene3D" id="1.20.1280.50">
    <property type="match status" value="1"/>
</dbReference>
<evidence type="ECO:0000313" key="3">
    <source>
        <dbReference type="Proteomes" id="UP000019116"/>
    </source>
</evidence>
<dbReference type="SUPFAM" id="SSF81383">
    <property type="entry name" value="F-box domain"/>
    <property type="match status" value="1"/>
</dbReference>
<dbReference type="EnsemblPlants" id="TraesCS2B02G552900.1">
    <property type="protein sequence ID" value="TraesCS2B02G552900.1.cds1"/>
    <property type="gene ID" value="TraesCS2B02G552900"/>
</dbReference>
<dbReference type="PANTHER" id="PTHR31672">
    <property type="entry name" value="BNACNNG10540D PROTEIN"/>
    <property type="match status" value="1"/>
</dbReference>
<organism evidence="2">
    <name type="scientific">Triticum aestivum</name>
    <name type="common">Wheat</name>
    <dbReference type="NCBI Taxonomy" id="4565"/>
    <lineage>
        <taxon>Eukaryota</taxon>
        <taxon>Viridiplantae</taxon>
        <taxon>Streptophyta</taxon>
        <taxon>Embryophyta</taxon>
        <taxon>Tracheophyta</taxon>
        <taxon>Spermatophyta</taxon>
        <taxon>Magnoliopsida</taxon>
        <taxon>Liliopsida</taxon>
        <taxon>Poales</taxon>
        <taxon>Poaceae</taxon>
        <taxon>BOP clade</taxon>
        <taxon>Pooideae</taxon>
        <taxon>Triticodae</taxon>
        <taxon>Triticeae</taxon>
        <taxon>Triticinae</taxon>
        <taxon>Triticum</taxon>
    </lineage>
</organism>
<dbReference type="PROSITE" id="PS50181">
    <property type="entry name" value="FBOX"/>
    <property type="match status" value="1"/>
</dbReference>
<keyword evidence="3" id="KW-1185">Reference proteome</keyword>
<proteinExistence type="predicted"/>
<dbReference type="SMR" id="A0A3B6CHK5"/>
<dbReference type="InterPro" id="IPR013187">
    <property type="entry name" value="F-box-assoc_dom_typ3"/>
</dbReference>
<feature type="domain" description="F-box" evidence="1">
    <location>
        <begin position="5"/>
        <end position="61"/>
    </location>
</feature>
<dbReference type="Pfam" id="PF00646">
    <property type="entry name" value="F-box"/>
    <property type="match status" value="1"/>
</dbReference>
<dbReference type="OMA" id="IRESGCC"/>
<dbReference type="InterPro" id="IPR001810">
    <property type="entry name" value="F-box_dom"/>
</dbReference>
<dbReference type="OrthoDB" id="665134at2759"/>